<keyword evidence="2" id="KW-1185">Reference proteome</keyword>
<evidence type="ECO:0000313" key="1">
    <source>
        <dbReference type="EMBL" id="MBC8756962.1"/>
    </source>
</evidence>
<gene>
    <name evidence="1" type="ORF">H2O64_19985</name>
</gene>
<name>A0ABR7QEG8_9FLAO</name>
<dbReference type="Proteomes" id="UP000619238">
    <property type="component" value="Unassembled WGS sequence"/>
</dbReference>
<protein>
    <submittedName>
        <fullName evidence="1">Uncharacterized protein</fullName>
    </submittedName>
</protein>
<dbReference type="RefSeq" id="WP_187564003.1">
    <property type="nucleotide sequence ID" value="NZ_JACGWS010000015.1"/>
</dbReference>
<evidence type="ECO:0000313" key="2">
    <source>
        <dbReference type="Proteomes" id="UP000619238"/>
    </source>
</evidence>
<reference evidence="1 2" key="1">
    <citation type="submission" date="2020-07" db="EMBL/GenBank/DDBJ databases">
        <title>Description of Kordia aestuariivivens sp. nov., isolated from a tidal flat.</title>
        <authorList>
            <person name="Park S."/>
            <person name="Yoon J.-H."/>
        </authorList>
    </citation>
    <scope>NUCLEOTIDE SEQUENCE [LARGE SCALE GENOMIC DNA]</scope>
    <source>
        <strain evidence="1 2">YSTF-M3</strain>
    </source>
</reference>
<comment type="caution">
    <text evidence="1">The sequence shown here is derived from an EMBL/GenBank/DDBJ whole genome shotgun (WGS) entry which is preliminary data.</text>
</comment>
<proteinExistence type="predicted"/>
<dbReference type="EMBL" id="JACGWS010000015">
    <property type="protein sequence ID" value="MBC8756962.1"/>
    <property type="molecule type" value="Genomic_DNA"/>
</dbReference>
<organism evidence="1 2">
    <name type="scientific">Kordia aestuariivivens</name>
    <dbReference type="NCBI Taxonomy" id="2759037"/>
    <lineage>
        <taxon>Bacteria</taxon>
        <taxon>Pseudomonadati</taxon>
        <taxon>Bacteroidota</taxon>
        <taxon>Flavobacteriia</taxon>
        <taxon>Flavobacteriales</taxon>
        <taxon>Flavobacteriaceae</taxon>
        <taxon>Kordia</taxon>
    </lineage>
</organism>
<accession>A0ABR7QEG8</accession>
<sequence>MKWKIIKEYKREYADTSYYLKAERDVKEGILVIEINWVENFMYDLSVNLYTKNTGLKSIFKKISKRYIYGHLVSCNDRIEKYGHQIMRITDESPMSKFKRLDSLQKDIVLNWNLFDKRNIEIKTKLPEKSIIREKAYNKV</sequence>